<sequence length="291" mass="34681">MIFVISNICCSYSFYSFHTGSINNYVSRQSQNNHSVVSRSNVNIMEYNYLLQSLNLLHPQELNVLYNVIDKHLIEDNDDHYLLLKELGRSIDNFEKILELKKRLLTLSKKSGEKLNMSDEVLDEINNNKKYIYDKGMRLKSIGGNYINLIKKRLKNSNLSENKIGFYVFVLDFVTEIFDFMVHNTHNCHVKLHYCYIINQYETYEYCMQMLIEDISLPNILYHTEQCLREETNVNKSKKIDVLIELRYLIKNIRRFYENIENYLLRIRKILNLIKECMNKSNCNAKPNLHD</sequence>
<evidence type="ECO:0000313" key="2">
    <source>
        <dbReference type="Proteomes" id="UP001334084"/>
    </source>
</evidence>
<protein>
    <submittedName>
        <fullName evidence="1">Uncharacterized protein</fullName>
    </submittedName>
</protein>
<organism evidence="1 2">
    <name type="scientific">Vairimorpha necatrix</name>
    <dbReference type="NCBI Taxonomy" id="6039"/>
    <lineage>
        <taxon>Eukaryota</taxon>
        <taxon>Fungi</taxon>
        <taxon>Fungi incertae sedis</taxon>
        <taxon>Microsporidia</taxon>
        <taxon>Nosematidae</taxon>
        <taxon>Vairimorpha</taxon>
    </lineage>
</organism>
<proteinExistence type="predicted"/>
<dbReference type="EMBL" id="CP142736">
    <property type="protein sequence ID" value="WUR04972.1"/>
    <property type="molecule type" value="Genomic_DNA"/>
</dbReference>
<dbReference type="RefSeq" id="XP_065331117.1">
    <property type="nucleotide sequence ID" value="XM_065475045.1"/>
</dbReference>
<dbReference type="GeneID" id="90542809"/>
<keyword evidence="2" id="KW-1185">Reference proteome</keyword>
<reference evidence="1" key="1">
    <citation type="journal article" date="2024" name="BMC Genomics">
        <title>Functional annotation of a divergent genome using sequence and structure-based similarity.</title>
        <authorList>
            <person name="Svedberg D."/>
            <person name="Winiger R.R."/>
            <person name="Berg A."/>
            <person name="Sharma H."/>
            <person name="Tellgren-Roth C."/>
            <person name="Debrunner-Vossbrinck B.A."/>
            <person name="Vossbrinck C.R."/>
            <person name="Barandun J."/>
        </authorList>
    </citation>
    <scope>NUCLEOTIDE SEQUENCE</scope>
    <source>
        <strain evidence="1">Illinois isolate</strain>
    </source>
</reference>
<dbReference type="Proteomes" id="UP001334084">
    <property type="component" value="Chromosome 11"/>
</dbReference>
<dbReference type="AlphaFoldDB" id="A0AAX4JG56"/>
<name>A0AAX4JG56_9MICR</name>
<dbReference type="KEGG" id="vnx:VNE69_11135"/>
<evidence type="ECO:0000313" key="1">
    <source>
        <dbReference type="EMBL" id="WUR04972.1"/>
    </source>
</evidence>
<accession>A0AAX4JG56</accession>
<gene>
    <name evidence="1" type="ORF">VNE69_11135</name>
</gene>